<dbReference type="EMBL" id="BNBO01000031">
    <property type="protein sequence ID" value="GHH77096.1"/>
    <property type="molecule type" value="Genomic_DNA"/>
</dbReference>
<dbReference type="RefSeq" id="WP_190213128.1">
    <property type="nucleotide sequence ID" value="NZ_BNBO01000031.1"/>
</dbReference>
<feature type="compositionally biased region" description="Pro residues" evidence="1">
    <location>
        <begin position="1"/>
        <end position="12"/>
    </location>
</feature>
<reference evidence="3" key="2">
    <citation type="submission" date="2020-09" db="EMBL/GenBank/DDBJ databases">
        <authorList>
            <person name="Sun Q."/>
            <person name="Ohkuma M."/>
        </authorList>
    </citation>
    <scope>NUCLEOTIDE SEQUENCE</scope>
    <source>
        <strain evidence="3">JCM 4646</strain>
    </source>
</reference>
<sequence length="139" mass="14538">MSNPYQTPPPDPHGGYGQQQQPYGAPQYPQPQAYQQPGYGYPQQQAYPPPQQQVYPPQPVAQPNSFATATVVLGFVAILFSCVYGGFIGLIGLGVGIAGLNRSASTGIGRNMSIGGIALNTLAVLISVALVVLIVLAPQ</sequence>
<evidence type="ECO:0000313" key="4">
    <source>
        <dbReference type="Proteomes" id="UP000617734"/>
    </source>
</evidence>
<evidence type="ECO:0000256" key="2">
    <source>
        <dbReference type="SAM" id="Phobius"/>
    </source>
</evidence>
<evidence type="ECO:0000256" key="1">
    <source>
        <dbReference type="SAM" id="MobiDB-lite"/>
    </source>
</evidence>
<gene>
    <name evidence="3" type="ORF">GCM10018781_49920</name>
</gene>
<dbReference type="AlphaFoldDB" id="A0A919KZ65"/>
<comment type="caution">
    <text evidence="3">The sequence shown here is derived from an EMBL/GenBank/DDBJ whole genome shotgun (WGS) entry which is preliminary data.</text>
</comment>
<proteinExistence type="predicted"/>
<dbReference type="Proteomes" id="UP000617734">
    <property type="component" value="Unassembled WGS sequence"/>
</dbReference>
<protein>
    <recommendedName>
        <fullName evidence="5">DUF4190 domain-containing protein</fullName>
    </recommendedName>
</protein>
<evidence type="ECO:0000313" key="3">
    <source>
        <dbReference type="EMBL" id="GHH77096.1"/>
    </source>
</evidence>
<evidence type="ECO:0008006" key="5">
    <source>
        <dbReference type="Google" id="ProtNLM"/>
    </source>
</evidence>
<keyword evidence="4" id="KW-1185">Reference proteome</keyword>
<feature type="transmembrane region" description="Helical" evidence="2">
    <location>
        <begin position="72"/>
        <end position="100"/>
    </location>
</feature>
<feature type="compositionally biased region" description="Low complexity" evidence="1">
    <location>
        <begin position="18"/>
        <end position="46"/>
    </location>
</feature>
<name>A0A919KZ65_9ACTN</name>
<keyword evidence="2" id="KW-0472">Membrane</keyword>
<keyword evidence="2" id="KW-1133">Transmembrane helix</keyword>
<organism evidence="3 4">
    <name type="scientific">Kitasatospora indigofera</name>
    <dbReference type="NCBI Taxonomy" id="67307"/>
    <lineage>
        <taxon>Bacteria</taxon>
        <taxon>Bacillati</taxon>
        <taxon>Actinomycetota</taxon>
        <taxon>Actinomycetes</taxon>
        <taxon>Kitasatosporales</taxon>
        <taxon>Streptomycetaceae</taxon>
        <taxon>Kitasatospora</taxon>
    </lineage>
</organism>
<keyword evidence="2" id="KW-0812">Transmembrane</keyword>
<accession>A0A919KZ65</accession>
<feature type="transmembrane region" description="Helical" evidence="2">
    <location>
        <begin position="112"/>
        <end position="137"/>
    </location>
</feature>
<feature type="region of interest" description="Disordered" evidence="1">
    <location>
        <begin position="1"/>
        <end position="59"/>
    </location>
</feature>
<feature type="compositionally biased region" description="Pro residues" evidence="1">
    <location>
        <begin position="47"/>
        <end position="59"/>
    </location>
</feature>
<dbReference type="GeneID" id="95355364"/>
<reference evidence="3" key="1">
    <citation type="journal article" date="2014" name="Int. J. Syst. Evol. Microbiol.">
        <title>Complete genome sequence of Corynebacterium casei LMG S-19264T (=DSM 44701T), isolated from a smear-ripened cheese.</title>
        <authorList>
            <consortium name="US DOE Joint Genome Institute (JGI-PGF)"/>
            <person name="Walter F."/>
            <person name="Albersmeier A."/>
            <person name="Kalinowski J."/>
            <person name="Ruckert C."/>
        </authorList>
    </citation>
    <scope>NUCLEOTIDE SEQUENCE</scope>
    <source>
        <strain evidence="3">JCM 4646</strain>
    </source>
</reference>